<keyword evidence="5" id="KW-0732">Signal</keyword>
<evidence type="ECO:0000256" key="2">
    <source>
        <dbReference type="PIRSR" id="PIRSR600246-1"/>
    </source>
</evidence>
<dbReference type="AlphaFoldDB" id="A0A8E0VCF8"/>
<evidence type="ECO:0000256" key="3">
    <source>
        <dbReference type="PIRSR" id="PIRSR600246-2"/>
    </source>
</evidence>
<evidence type="ECO:0000256" key="5">
    <source>
        <dbReference type="SAM" id="SignalP"/>
    </source>
</evidence>
<gene>
    <name evidence="6" type="ORF">FBUS_04412</name>
</gene>
<dbReference type="SUPFAM" id="SSF56235">
    <property type="entry name" value="N-terminal nucleophile aminohydrolases (Ntn hydrolases)"/>
    <property type="match status" value="1"/>
</dbReference>
<organism evidence="6 7">
    <name type="scientific">Fasciolopsis buskii</name>
    <dbReference type="NCBI Taxonomy" id="27845"/>
    <lineage>
        <taxon>Eukaryota</taxon>
        <taxon>Metazoa</taxon>
        <taxon>Spiralia</taxon>
        <taxon>Lophotrochozoa</taxon>
        <taxon>Platyhelminthes</taxon>
        <taxon>Trematoda</taxon>
        <taxon>Digenea</taxon>
        <taxon>Plagiorchiida</taxon>
        <taxon>Echinostomata</taxon>
        <taxon>Echinostomatoidea</taxon>
        <taxon>Fasciolidae</taxon>
        <taxon>Fasciolopsis</taxon>
    </lineage>
</organism>
<comment type="similarity">
    <text evidence="1">Belongs to the Ntn-hydrolase family.</text>
</comment>
<dbReference type="Proteomes" id="UP000728185">
    <property type="component" value="Unassembled WGS sequence"/>
</dbReference>
<dbReference type="CDD" id="cd04513">
    <property type="entry name" value="Glycosylasparaginase"/>
    <property type="match status" value="1"/>
</dbReference>
<name>A0A8E0VCF8_9TREM</name>
<dbReference type="PANTHER" id="PTHR10188">
    <property type="entry name" value="L-ASPARAGINASE"/>
    <property type="match status" value="1"/>
</dbReference>
<comment type="caution">
    <text evidence="6">The sequence shown here is derived from an EMBL/GenBank/DDBJ whole genome shotgun (WGS) entry which is preliminary data.</text>
</comment>
<dbReference type="InterPro" id="IPR029055">
    <property type="entry name" value="Ntn_hydrolases_N"/>
</dbReference>
<feature type="signal peptide" evidence="5">
    <location>
        <begin position="1"/>
        <end position="17"/>
    </location>
</feature>
<dbReference type="GO" id="GO:0005737">
    <property type="term" value="C:cytoplasm"/>
    <property type="evidence" value="ECO:0007669"/>
    <property type="project" value="TreeGrafter"/>
</dbReference>
<sequence>MILGMIFFILLAQCVWGNFTPPKARPITVISTWPLTKATDAAWEVLTQTFSISGEERTGTAVNAVVAGCTNAEDDRTITSVGYGCSPDEEGYTTLDAMVMDGDTMNVGAVAALPYTRHAAQLAREVLYTTKHSLIVGIKASEFAVSRGYPWEALETPESIALWLKWKAANCQPNYREHSSWTPDPQKQCGPYEPKWTVAQYQTPDRPDGTVNENQHDTIGMIAIDAYGSMAVGLSTSGAIHKIPGRVGDTPIPGSGGYVDSEVGGAVGTGDGDVLMRFVLSFQAVSNMRQGMSPRDACVSSLKSVKQTEKWSGALVALNATGHHGAACVGFERFQFALRTTNTGNSSVVLTIDCE</sequence>
<evidence type="ECO:0000256" key="4">
    <source>
        <dbReference type="PIRSR" id="PIRSR600246-3"/>
    </source>
</evidence>
<reference evidence="6" key="1">
    <citation type="submission" date="2019-05" db="EMBL/GenBank/DDBJ databases">
        <title>Annotation for the trematode Fasciolopsis buski.</title>
        <authorList>
            <person name="Choi Y.-J."/>
        </authorList>
    </citation>
    <scope>NUCLEOTIDE SEQUENCE</scope>
    <source>
        <strain evidence="6">HT</strain>
        <tissue evidence="6">Whole worm</tissue>
    </source>
</reference>
<dbReference type="GO" id="GO:0003948">
    <property type="term" value="F:N4-(beta-N-acetylglucosaminyl)-L-asparaginase activity"/>
    <property type="evidence" value="ECO:0007669"/>
    <property type="project" value="TreeGrafter"/>
</dbReference>
<dbReference type="EMBL" id="LUCM01011709">
    <property type="protein sequence ID" value="KAA0183565.1"/>
    <property type="molecule type" value="Genomic_DNA"/>
</dbReference>
<evidence type="ECO:0000256" key="1">
    <source>
        <dbReference type="ARBA" id="ARBA00010872"/>
    </source>
</evidence>
<evidence type="ECO:0000313" key="6">
    <source>
        <dbReference type="EMBL" id="KAA0183565.1"/>
    </source>
</evidence>
<protein>
    <submittedName>
        <fullName evidence="6">Aspartylglucosaminidase</fullName>
    </submittedName>
</protein>
<dbReference type="OrthoDB" id="188713at2759"/>
<feature type="binding site" evidence="3">
    <location>
        <begin position="246"/>
        <end position="249"/>
    </location>
    <ligand>
        <name>substrate</name>
    </ligand>
</feature>
<feature type="site" description="Cleavage; by autolysis" evidence="4">
    <location>
        <begin position="217"/>
        <end position="218"/>
    </location>
</feature>
<evidence type="ECO:0000313" key="7">
    <source>
        <dbReference type="Proteomes" id="UP000728185"/>
    </source>
</evidence>
<keyword evidence="7" id="KW-1185">Reference proteome</keyword>
<feature type="chain" id="PRO_5034359863" evidence="5">
    <location>
        <begin position="18"/>
        <end position="355"/>
    </location>
</feature>
<dbReference type="Gene3D" id="3.60.20.30">
    <property type="entry name" value="(Glycosyl)asparaginase"/>
    <property type="match status" value="1"/>
</dbReference>
<feature type="binding site" evidence="3">
    <location>
        <begin position="269"/>
        <end position="272"/>
    </location>
    <ligand>
        <name>substrate</name>
    </ligand>
</feature>
<dbReference type="InterPro" id="IPR000246">
    <property type="entry name" value="Peptidase_T2"/>
</dbReference>
<proteinExistence type="inferred from homology"/>
<feature type="active site" description="Nucleophile" evidence="2">
    <location>
        <position position="218"/>
    </location>
</feature>
<dbReference type="Pfam" id="PF01112">
    <property type="entry name" value="Asparaginase_2"/>
    <property type="match status" value="1"/>
</dbReference>
<dbReference type="PANTHER" id="PTHR10188:SF6">
    <property type="entry name" value="N(4)-(BETA-N-ACETYLGLUCOSAMINYL)-L-ASPARAGINASE"/>
    <property type="match status" value="1"/>
</dbReference>
<accession>A0A8E0VCF8</accession>